<evidence type="ECO:0000256" key="5">
    <source>
        <dbReference type="ARBA" id="ARBA00022679"/>
    </source>
</evidence>
<dbReference type="eggNOG" id="COG0205">
    <property type="taxonomic scope" value="Bacteria"/>
</dbReference>
<evidence type="ECO:0000256" key="6">
    <source>
        <dbReference type="ARBA" id="ARBA00022723"/>
    </source>
</evidence>
<protein>
    <recommendedName>
        <fullName evidence="10">ATP-dependent 6-phosphofructokinase</fullName>
        <shortName evidence="10">ATP-PFK</shortName>
        <shortName evidence="10">Phosphofructokinase</shortName>
        <ecNumber evidence="10">2.7.1.11</ecNumber>
    </recommendedName>
    <alternativeName>
        <fullName evidence="10">Phosphohexokinase</fullName>
    </alternativeName>
</protein>
<feature type="binding site" evidence="10">
    <location>
        <begin position="102"/>
        <end position="105"/>
    </location>
    <ligand>
        <name>ATP</name>
        <dbReference type="ChEBI" id="CHEBI:30616"/>
    </ligand>
</feature>
<evidence type="ECO:0000256" key="4">
    <source>
        <dbReference type="ARBA" id="ARBA00022490"/>
    </source>
</evidence>
<dbReference type="EC" id="2.7.1.11" evidence="10"/>
<dbReference type="GO" id="GO:0048029">
    <property type="term" value="F:monosaccharide binding"/>
    <property type="evidence" value="ECO:0007669"/>
    <property type="project" value="TreeGrafter"/>
</dbReference>
<feature type="binding site" evidence="10">
    <location>
        <position position="266"/>
    </location>
    <ligand>
        <name>substrate</name>
        <note>ligand shared between dimeric partners</note>
    </ligand>
</feature>
<dbReference type="GO" id="GO:0030388">
    <property type="term" value="P:fructose 1,6-bisphosphate metabolic process"/>
    <property type="evidence" value="ECO:0007669"/>
    <property type="project" value="TreeGrafter"/>
</dbReference>
<dbReference type="Proteomes" id="UP000183315">
    <property type="component" value="Unassembled WGS sequence"/>
</dbReference>
<dbReference type="GO" id="GO:0003872">
    <property type="term" value="F:6-phosphofructokinase activity"/>
    <property type="evidence" value="ECO:0007669"/>
    <property type="project" value="UniProtKB-UniRule"/>
</dbReference>
<keyword evidence="10" id="KW-0547">Nucleotide-binding</keyword>
<evidence type="ECO:0000313" key="12">
    <source>
        <dbReference type="EMBL" id="SEI80111.1"/>
    </source>
</evidence>
<dbReference type="NCBIfam" id="NF002872">
    <property type="entry name" value="PRK03202.1"/>
    <property type="match status" value="1"/>
</dbReference>
<dbReference type="UniPathway" id="UPA00109">
    <property type="reaction ID" value="UER00182"/>
</dbReference>
<dbReference type="GO" id="GO:0046872">
    <property type="term" value="F:metal ion binding"/>
    <property type="evidence" value="ECO:0007669"/>
    <property type="project" value="UniProtKB-KW"/>
</dbReference>
<dbReference type="PANTHER" id="PTHR13697">
    <property type="entry name" value="PHOSPHOFRUCTOKINASE"/>
    <property type="match status" value="1"/>
</dbReference>
<evidence type="ECO:0000256" key="2">
    <source>
        <dbReference type="ARBA" id="ARBA00004496"/>
    </source>
</evidence>
<dbReference type="PANTHER" id="PTHR13697:SF52">
    <property type="entry name" value="ATP-DEPENDENT 6-PHOSPHOFRUCTOKINASE 3"/>
    <property type="match status" value="1"/>
</dbReference>
<dbReference type="STRING" id="1043493.SAMN05421637_0045"/>
<dbReference type="RefSeq" id="WP_042212372.1">
    <property type="nucleotide sequence ID" value="NZ_BBLU01000001.1"/>
</dbReference>
<evidence type="ECO:0000313" key="13">
    <source>
        <dbReference type="Proteomes" id="UP000183315"/>
    </source>
</evidence>
<dbReference type="OrthoDB" id="9802503at2"/>
<dbReference type="AlphaFoldDB" id="A0A1H6TJA9"/>
<dbReference type="GO" id="GO:0061621">
    <property type="term" value="P:canonical glycolysis"/>
    <property type="evidence" value="ECO:0007669"/>
    <property type="project" value="TreeGrafter"/>
</dbReference>
<dbReference type="Pfam" id="PF00365">
    <property type="entry name" value="PFK"/>
    <property type="match status" value="1"/>
</dbReference>
<feature type="site" description="Important for substrate specificity; cannot use PPi as phosphoryl donor" evidence="10">
    <location>
        <position position="104"/>
    </location>
</feature>
<feature type="binding site" description="in other chain" evidence="10">
    <location>
        <position position="222"/>
    </location>
    <ligand>
        <name>substrate</name>
        <note>ligand shared between dimeric partners</note>
    </ligand>
</feature>
<evidence type="ECO:0000256" key="1">
    <source>
        <dbReference type="ARBA" id="ARBA00001946"/>
    </source>
</evidence>
<sequence length="340" mass="35383">MRIGLLTGGGDCPGLNAAIRAVVKRGTSELGCSIVGFNNGWQGVIDGDARPMTRDDVSGILVHGGTMLGTARCHPHKVEGGMEAVQETFENEKLDGFICIGGDGTLKAAGKVSKALGVPVIGIPKTIDNDVVGTDAAIGFDTAVSIATEAIDRLHSTAESHNRVMVVELMGRHSGWIAVTAGIAGGADIILAPEEPFDIDVIAKRIKHRHRYKNFSIVAVAEGAIPAEGSNWSGKPTLDAKGNPIAGSIGHEVTKAIEAATGFTSRLTTLGYVQRGGVPTAADRLLGTRMGVAAIDGIVAGESHKFTALQGNHIVLEPFDTMMGKTKWVPEELLSAARGL</sequence>
<dbReference type="GO" id="GO:0016208">
    <property type="term" value="F:AMP binding"/>
    <property type="evidence" value="ECO:0007669"/>
    <property type="project" value="TreeGrafter"/>
</dbReference>
<feature type="binding site" evidence="10">
    <location>
        <position position="103"/>
    </location>
    <ligand>
        <name>Mg(2+)</name>
        <dbReference type="ChEBI" id="CHEBI:18420"/>
        <note>catalytic</note>
    </ligand>
</feature>
<dbReference type="EMBL" id="FNZI01000001">
    <property type="protein sequence ID" value="SEI80111.1"/>
    <property type="molecule type" value="Genomic_DNA"/>
</dbReference>
<keyword evidence="10" id="KW-0067">ATP-binding</keyword>
<comment type="pathway">
    <text evidence="3 10">Carbohydrate degradation; glycolysis; D-glyceraldehyde 3-phosphate and glycerone phosphate from D-glucose: step 3/4.</text>
</comment>
<evidence type="ECO:0000256" key="9">
    <source>
        <dbReference type="ARBA" id="ARBA00023152"/>
    </source>
</evidence>
<feature type="domain" description="Phosphofructokinase" evidence="11">
    <location>
        <begin position="2"/>
        <end position="297"/>
    </location>
</feature>
<keyword evidence="8 10" id="KW-0460">Magnesium</keyword>
<comment type="similarity">
    <text evidence="10">Belongs to the phosphofructokinase type A (PFKA) family. Mixed-substrate PFK group III subfamily.</text>
</comment>
<dbReference type="HAMAP" id="MF_01976">
    <property type="entry name" value="Phosphofructokinase_III"/>
    <property type="match status" value="1"/>
</dbReference>
<dbReference type="GO" id="GO:0070095">
    <property type="term" value="F:fructose-6-phosphate binding"/>
    <property type="evidence" value="ECO:0007669"/>
    <property type="project" value="TreeGrafter"/>
</dbReference>
<comment type="caution">
    <text evidence="10">Lacks conserved residue(s) required for the propagation of feature annotation.</text>
</comment>
<feature type="binding site" evidence="10">
    <location>
        <begin position="72"/>
        <end position="73"/>
    </location>
    <ligand>
        <name>ATP</name>
        <dbReference type="ChEBI" id="CHEBI:30616"/>
    </ligand>
</feature>
<feature type="binding site" description="in other chain" evidence="10">
    <location>
        <begin position="272"/>
        <end position="275"/>
    </location>
    <ligand>
        <name>substrate</name>
        <note>ligand shared between dimeric partners</note>
    </ligand>
</feature>
<proteinExistence type="inferred from homology"/>
<evidence type="ECO:0000256" key="10">
    <source>
        <dbReference type="HAMAP-Rule" id="MF_01976"/>
    </source>
</evidence>
<keyword evidence="7 10" id="KW-0418">Kinase</keyword>
<dbReference type="PRINTS" id="PR00476">
    <property type="entry name" value="PHFRCTKINASE"/>
</dbReference>
<keyword evidence="9 10" id="KW-0324">Glycolysis</keyword>
<comment type="function">
    <text evidence="10">Catalyzes the phosphorylation of D-fructose 6-phosphate to fructose 1,6-bisphosphate by ATP, the first committing step of glycolysis.</text>
</comment>
<keyword evidence="13" id="KW-1185">Reference proteome</keyword>
<dbReference type="GO" id="GO:0006002">
    <property type="term" value="P:fructose 6-phosphate metabolic process"/>
    <property type="evidence" value="ECO:0007669"/>
    <property type="project" value="InterPro"/>
</dbReference>
<keyword evidence="6 10" id="KW-0479">Metal-binding</keyword>
<dbReference type="GO" id="GO:0047334">
    <property type="term" value="F:diphosphate-fructose-6-phosphate 1-phosphotransferase activity"/>
    <property type="evidence" value="ECO:0007669"/>
    <property type="project" value="InterPro"/>
</dbReference>
<feature type="binding site" evidence="10">
    <location>
        <position position="163"/>
    </location>
    <ligand>
        <name>substrate</name>
        <note>ligand shared between dimeric partners</note>
    </ligand>
</feature>
<dbReference type="InterPro" id="IPR022953">
    <property type="entry name" value="ATP_PFK"/>
</dbReference>
<dbReference type="FunFam" id="3.40.50.460:FF:000002">
    <property type="entry name" value="ATP-dependent 6-phosphofructokinase"/>
    <property type="match status" value="1"/>
</dbReference>
<dbReference type="GO" id="GO:0005945">
    <property type="term" value="C:6-phosphofructokinase complex"/>
    <property type="evidence" value="ECO:0007669"/>
    <property type="project" value="TreeGrafter"/>
</dbReference>
<gene>
    <name evidence="10" type="primary">pfkA</name>
    <name evidence="12" type="ORF">SAMN05421637_0045</name>
</gene>
<dbReference type="Gene3D" id="3.40.50.460">
    <property type="entry name" value="Phosphofructokinase domain"/>
    <property type="match status" value="1"/>
</dbReference>
<feature type="binding site" description="in other chain" evidence="10">
    <location>
        <begin position="170"/>
        <end position="172"/>
    </location>
    <ligand>
        <name>substrate</name>
        <note>ligand shared between dimeric partners</note>
    </ligand>
</feature>
<dbReference type="Gene3D" id="3.40.50.450">
    <property type="match status" value="1"/>
</dbReference>
<dbReference type="SUPFAM" id="SSF53784">
    <property type="entry name" value="Phosphofructokinase"/>
    <property type="match status" value="1"/>
</dbReference>
<feature type="binding site" description="in other chain" evidence="10">
    <location>
        <begin position="126"/>
        <end position="128"/>
    </location>
    <ligand>
        <name>substrate</name>
        <note>ligand shared between dimeric partners</note>
    </ligand>
</feature>
<comment type="catalytic activity">
    <reaction evidence="10">
        <text>beta-D-fructose 6-phosphate + ATP = beta-D-fructose 1,6-bisphosphate + ADP + H(+)</text>
        <dbReference type="Rhea" id="RHEA:16109"/>
        <dbReference type="ChEBI" id="CHEBI:15378"/>
        <dbReference type="ChEBI" id="CHEBI:30616"/>
        <dbReference type="ChEBI" id="CHEBI:32966"/>
        <dbReference type="ChEBI" id="CHEBI:57634"/>
        <dbReference type="ChEBI" id="CHEBI:456216"/>
        <dbReference type="EC" id="2.7.1.11"/>
    </reaction>
</comment>
<comment type="subcellular location">
    <subcellularLocation>
        <location evidence="2 10">Cytoplasm</location>
    </subcellularLocation>
</comment>
<evidence type="ECO:0000259" key="11">
    <source>
        <dbReference type="Pfam" id="PF00365"/>
    </source>
</evidence>
<dbReference type="InterPro" id="IPR035966">
    <property type="entry name" value="PKF_sf"/>
</dbReference>
<comment type="subunit">
    <text evidence="10">Homodimer or homotetramer.</text>
</comment>
<evidence type="ECO:0000256" key="7">
    <source>
        <dbReference type="ARBA" id="ARBA00022777"/>
    </source>
</evidence>
<dbReference type="InterPro" id="IPR012003">
    <property type="entry name" value="ATP_PFK_prok-type"/>
</dbReference>
<evidence type="ECO:0000256" key="8">
    <source>
        <dbReference type="ARBA" id="ARBA00022842"/>
    </source>
</evidence>
<keyword evidence="4 10" id="KW-0963">Cytoplasm</keyword>
<comment type="cofactor">
    <cofactor evidence="1 10">
        <name>Mg(2+)</name>
        <dbReference type="ChEBI" id="CHEBI:18420"/>
    </cofactor>
</comment>
<feature type="binding site" evidence="10">
    <location>
        <position position="10"/>
    </location>
    <ligand>
        <name>ATP</name>
        <dbReference type="ChEBI" id="CHEBI:30616"/>
    </ligand>
</feature>
<organism evidence="12 13">
    <name type="scientific">Demequina mangrovi</name>
    <dbReference type="NCBI Taxonomy" id="1043493"/>
    <lineage>
        <taxon>Bacteria</taxon>
        <taxon>Bacillati</taxon>
        <taxon>Actinomycetota</taxon>
        <taxon>Actinomycetes</taxon>
        <taxon>Micrococcales</taxon>
        <taxon>Demequinaceae</taxon>
        <taxon>Demequina</taxon>
    </lineage>
</organism>
<evidence type="ECO:0000256" key="3">
    <source>
        <dbReference type="ARBA" id="ARBA00004679"/>
    </source>
</evidence>
<feature type="active site" description="Proton acceptor" evidence="10">
    <location>
        <position position="128"/>
    </location>
</feature>
<name>A0A1H6TJA9_9MICO</name>
<dbReference type="InterPro" id="IPR000023">
    <property type="entry name" value="Phosphofructokinase_dom"/>
</dbReference>
<dbReference type="GO" id="GO:0042802">
    <property type="term" value="F:identical protein binding"/>
    <property type="evidence" value="ECO:0007669"/>
    <property type="project" value="TreeGrafter"/>
</dbReference>
<dbReference type="InterPro" id="IPR012829">
    <property type="entry name" value="Phosphofructokinase_III"/>
</dbReference>
<keyword evidence="5 10" id="KW-0808">Transferase</keyword>
<dbReference type="PIRSF" id="PIRSF000532">
    <property type="entry name" value="ATP_PFK_prok"/>
    <property type="match status" value="1"/>
</dbReference>
<reference evidence="13" key="1">
    <citation type="submission" date="2016-10" db="EMBL/GenBank/DDBJ databases">
        <authorList>
            <person name="Varghese N."/>
        </authorList>
    </citation>
    <scope>NUCLEOTIDE SEQUENCE [LARGE SCALE GENOMIC DNA]</scope>
    <source>
        <strain evidence="13">DSM 24868</strain>
    </source>
</reference>
<dbReference type="GO" id="GO:0005524">
    <property type="term" value="F:ATP binding"/>
    <property type="evidence" value="ECO:0007669"/>
    <property type="project" value="UniProtKB-KW"/>
</dbReference>
<accession>A0A1H6TJA9</accession>